<accession>A0ABD3GE17</accession>
<feature type="chain" id="PRO_5044814082" description="DUF1648 domain-containing protein" evidence="2">
    <location>
        <begin position="18"/>
        <end position="231"/>
    </location>
</feature>
<feature type="transmembrane region" description="Helical" evidence="1">
    <location>
        <begin position="191"/>
        <end position="214"/>
    </location>
</feature>
<proteinExistence type="predicted"/>
<evidence type="ECO:0000313" key="3">
    <source>
        <dbReference type="EMBL" id="KAL3677430.1"/>
    </source>
</evidence>
<name>A0ABD3GE17_9MARC</name>
<keyword evidence="1" id="KW-0812">Transmembrane</keyword>
<feature type="transmembrane region" description="Helical" evidence="1">
    <location>
        <begin position="168"/>
        <end position="185"/>
    </location>
</feature>
<dbReference type="PANTHER" id="PTHR37810:SF5">
    <property type="entry name" value="IMMUNITY PROTEIN SDPI"/>
    <property type="match status" value="1"/>
</dbReference>
<keyword evidence="1" id="KW-0472">Membrane</keyword>
<feature type="signal peptide" evidence="2">
    <location>
        <begin position="1"/>
        <end position="17"/>
    </location>
</feature>
<gene>
    <name evidence="3" type="ORF">R1sor_027378</name>
</gene>
<feature type="transmembrane region" description="Helical" evidence="1">
    <location>
        <begin position="86"/>
        <end position="104"/>
    </location>
</feature>
<dbReference type="AlphaFoldDB" id="A0ABD3GE17"/>
<dbReference type="Proteomes" id="UP001633002">
    <property type="component" value="Unassembled WGS sequence"/>
</dbReference>
<dbReference type="PANTHER" id="PTHR37810">
    <property type="entry name" value="IMMUNITY PROTEIN SDPI"/>
    <property type="match status" value="1"/>
</dbReference>
<dbReference type="InterPro" id="IPR025962">
    <property type="entry name" value="SdpI/YhfL"/>
</dbReference>
<reference evidence="3 4" key="1">
    <citation type="submission" date="2024-09" db="EMBL/GenBank/DDBJ databases">
        <title>Chromosome-scale assembly of Riccia sorocarpa.</title>
        <authorList>
            <person name="Paukszto L."/>
        </authorList>
    </citation>
    <scope>NUCLEOTIDE SEQUENCE [LARGE SCALE GENOMIC DNA]</scope>
    <source>
        <strain evidence="3">LP-2024</strain>
        <tissue evidence="3">Aerial parts of the thallus</tissue>
    </source>
</reference>
<dbReference type="Pfam" id="PF13630">
    <property type="entry name" value="SdpI"/>
    <property type="match status" value="1"/>
</dbReference>
<evidence type="ECO:0008006" key="5">
    <source>
        <dbReference type="Google" id="ProtNLM"/>
    </source>
</evidence>
<comment type="caution">
    <text evidence="3">The sequence shown here is derived from an EMBL/GenBank/DDBJ whole genome shotgun (WGS) entry which is preliminary data.</text>
</comment>
<keyword evidence="2" id="KW-0732">Signal</keyword>
<organism evidence="3 4">
    <name type="scientific">Riccia sorocarpa</name>
    <dbReference type="NCBI Taxonomy" id="122646"/>
    <lineage>
        <taxon>Eukaryota</taxon>
        <taxon>Viridiplantae</taxon>
        <taxon>Streptophyta</taxon>
        <taxon>Embryophyta</taxon>
        <taxon>Marchantiophyta</taxon>
        <taxon>Marchantiopsida</taxon>
        <taxon>Marchantiidae</taxon>
        <taxon>Marchantiales</taxon>
        <taxon>Ricciaceae</taxon>
        <taxon>Riccia</taxon>
    </lineage>
</organism>
<evidence type="ECO:0000256" key="2">
    <source>
        <dbReference type="SAM" id="SignalP"/>
    </source>
</evidence>
<evidence type="ECO:0000256" key="1">
    <source>
        <dbReference type="SAM" id="Phobius"/>
    </source>
</evidence>
<feature type="transmembrane region" description="Helical" evidence="1">
    <location>
        <begin position="41"/>
        <end position="65"/>
    </location>
</feature>
<keyword evidence="4" id="KW-1185">Reference proteome</keyword>
<dbReference type="EMBL" id="JBJQOH010000008">
    <property type="protein sequence ID" value="KAL3677430.1"/>
    <property type="molecule type" value="Genomic_DNA"/>
</dbReference>
<keyword evidence="1" id="KW-1133">Transmembrane helix</keyword>
<evidence type="ECO:0000313" key="4">
    <source>
        <dbReference type="Proteomes" id="UP001633002"/>
    </source>
</evidence>
<protein>
    <recommendedName>
        <fullName evidence="5">DUF1648 domain-containing protein</fullName>
    </recommendedName>
</protein>
<sequence>MGAHPVAFALVLALVSAFNGFFKWHDAPNPVPAWWNIDAHPIYYLPKWVGFTLLPVLTVVIPYIFHLFSKFDTKLKDLSGEHKHSVAHLISLPALFFFVLYNFIVLEAFVSQNGDISPRFLVANVALFFLIWAGYNFQFVPPNYSIGILTPWTVRSERSWVKTHNHSAWVLGILGLALLIVAFTVPTGLPLLVVTLVLWLGSYLYLGIFSLAVFGGSEPRGEITEPLVTEA</sequence>